<sequence>MNLINNQFSGATMSPHQRYNVVKALASLEKDNITKSLDPIELNPNAFEKANKKYSKFMQTLRLLSPASELIIKNEFCTKTYDKEWYDKHFSRTTYYKNRKKAIEEFLYFYLNE</sequence>
<evidence type="ECO:0000313" key="1">
    <source>
        <dbReference type="EMBL" id="AIA29249.1"/>
    </source>
</evidence>
<dbReference type="OrthoDB" id="398491at2"/>
<dbReference type="Proteomes" id="UP000027088">
    <property type="component" value="Chromosome"/>
</dbReference>
<proteinExistence type="predicted"/>
<gene>
    <name evidence="1" type="ORF">MCFN_00350</name>
</gene>
<reference evidence="1 2" key="1">
    <citation type="journal article" date="2014" name="Genome Announc.">
        <title>Complete Genome Sequence of the Bovine Mastitis Pathogen Mycoplasma californicum Strain ST-6T (ATCC 33461T).</title>
        <authorList>
            <person name="Calcutt M.J."/>
            <person name="Foecking M.F."/>
            <person name="Fox L.K."/>
        </authorList>
    </citation>
    <scope>NUCLEOTIDE SEQUENCE [LARGE SCALE GENOMIC DNA]</scope>
    <source>
        <strain evidence="1 2">ST-6</strain>
    </source>
</reference>
<evidence type="ECO:0000313" key="2">
    <source>
        <dbReference type="Proteomes" id="UP000027088"/>
    </source>
</evidence>
<keyword evidence="2" id="KW-1185">Reference proteome</keyword>
<dbReference type="InterPro" id="IPR058231">
    <property type="entry name" value="MG284-like_C"/>
</dbReference>
<protein>
    <submittedName>
        <fullName evidence="1">Uncharacterized protein</fullName>
    </submittedName>
</protein>
<dbReference type="eggNOG" id="ENOG5032F2D">
    <property type="taxonomic scope" value="Bacteria"/>
</dbReference>
<dbReference type="NCBIfam" id="NF045770">
    <property type="entry name" value="MPN403_MG284_C"/>
    <property type="match status" value="1"/>
</dbReference>
<organism evidence="1 2">
    <name type="scientific">Mycoplasmopsis californica</name>
    <dbReference type="NCBI Taxonomy" id="2113"/>
    <lineage>
        <taxon>Bacteria</taxon>
        <taxon>Bacillati</taxon>
        <taxon>Mycoplasmatota</taxon>
        <taxon>Mycoplasmoidales</taxon>
        <taxon>Metamycoplasmataceae</taxon>
        <taxon>Mycoplasmopsis</taxon>
    </lineage>
</organism>
<dbReference type="AlphaFoldDB" id="A0A059XL87"/>
<dbReference type="KEGG" id="mcr:MCFN_00350"/>
<dbReference type="EMBL" id="CP007521">
    <property type="protein sequence ID" value="AIA29249.1"/>
    <property type="molecule type" value="Genomic_DNA"/>
</dbReference>
<dbReference type="RefSeq" id="WP_038561037.1">
    <property type="nucleotide sequence ID" value="NZ_AP018940.1"/>
</dbReference>
<name>A0A059XL87_9BACT</name>
<accession>A0A059XL87</accession>